<dbReference type="Proteomes" id="UP000318741">
    <property type="component" value="Chromosome"/>
</dbReference>
<keyword evidence="2" id="KW-1133">Transmembrane helix</keyword>
<dbReference type="InterPro" id="IPR006073">
    <property type="entry name" value="GTP-bd"/>
</dbReference>
<gene>
    <name evidence="4" type="ORF">CA12_35340</name>
</gene>
<evidence type="ECO:0000256" key="2">
    <source>
        <dbReference type="SAM" id="Phobius"/>
    </source>
</evidence>
<dbReference type="AlphaFoldDB" id="A0A517PDF4"/>
<organism evidence="4 5">
    <name type="scientific">Alienimonas californiensis</name>
    <dbReference type="NCBI Taxonomy" id="2527989"/>
    <lineage>
        <taxon>Bacteria</taxon>
        <taxon>Pseudomonadati</taxon>
        <taxon>Planctomycetota</taxon>
        <taxon>Planctomycetia</taxon>
        <taxon>Planctomycetales</taxon>
        <taxon>Planctomycetaceae</taxon>
        <taxon>Alienimonas</taxon>
    </lineage>
</organism>
<keyword evidence="2" id="KW-0472">Membrane</keyword>
<protein>
    <recommendedName>
        <fullName evidence="3">G domain-containing protein</fullName>
    </recommendedName>
</protein>
<proteinExistence type="predicted"/>
<keyword evidence="5" id="KW-1185">Reference proteome</keyword>
<evidence type="ECO:0000313" key="5">
    <source>
        <dbReference type="Proteomes" id="UP000318741"/>
    </source>
</evidence>
<dbReference type="Gene3D" id="3.40.50.300">
    <property type="entry name" value="P-loop containing nucleotide triphosphate hydrolases"/>
    <property type="match status" value="1"/>
</dbReference>
<feature type="domain" description="G" evidence="3">
    <location>
        <begin position="71"/>
        <end position="188"/>
    </location>
</feature>
<dbReference type="GO" id="GO:0005525">
    <property type="term" value="F:GTP binding"/>
    <property type="evidence" value="ECO:0007669"/>
    <property type="project" value="InterPro"/>
</dbReference>
<dbReference type="InterPro" id="IPR027417">
    <property type="entry name" value="P-loop_NTPase"/>
</dbReference>
<sequence>MSPELDRLDQLARIDGLIRRVREWAEEPADVPGVERDAARWEPLADARGLLRRVLGRAEAVRVRLEAPLVVATFGGTGTGKSTLVNALVGEEVALPGKQRPTTTTPTLVAHPDTDLAPLGLPLDRVRVKRADAAALREFILVDCPDPDTTEVEAEGEGAATNLGRLRELLPHCDVLLVVSTQQKYRNARVADELLHAARGCRLLFVQTHAATDGDIREDWRRVLGERFEVAPDDLYFVDSVRAQTEREAGRLPTGEFARLLETLRTELSEHARVAVRRANLLDLLLGALDRADANVRQRRPALDAVGEKLAAEREALTAAMTARLKEELLGNPGVWERRLADAVATAWGVSPFSISLRFYNGIGGYITSSSLFRARNAAAVALVGATMAGQKLRDYHAGNAADAGLDQLGAFGQDDGLLRDARFRLQGFTADAGLPTELLTLTDAQIRDQGVAAEGRFLEGVRGKVDALIKKLAAKNSRTPVRLWYEILLLSLPAVILLRAAKNFFWDTFLHPLIFGDAEVATAAGPVLYGGDYWIAGAVFASLWAGLLVMLFSRRLRRGLDQEVNELARSVSAGRTPAGLFPALDAAVARAAAAADRLHRLAGEAAAARDRLAGAPVAGAGAKRPAGRSAHENAPGA</sequence>
<evidence type="ECO:0000313" key="4">
    <source>
        <dbReference type="EMBL" id="QDT17412.1"/>
    </source>
</evidence>
<dbReference type="CDD" id="cd00882">
    <property type="entry name" value="Ras_like_GTPase"/>
    <property type="match status" value="1"/>
</dbReference>
<dbReference type="Pfam" id="PF01926">
    <property type="entry name" value="MMR_HSR1"/>
    <property type="match status" value="1"/>
</dbReference>
<evidence type="ECO:0000259" key="3">
    <source>
        <dbReference type="Pfam" id="PF01926"/>
    </source>
</evidence>
<reference evidence="4 5" key="1">
    <citation type="submission" date="2019-02" db="EMBL/GenBank/DDBJ databases">
        <title>Deep-cultivation of Planctomycetes and their phenomic and genomic characterization uncovers novel biology.</title>
        <authorList>
            <person name="Wiegand S."/>
            <person name="Jogler M."/>
            <person name="Boedeker C."/>
            <person name="Pinto D."/>
            <person name="Vollmers J."/>
            <person name="Rivas-Marin E."/>
            <person name="Kohn T."/>
            <person name="Peeters S.H."/>
            <person name="Heuer A."/>
            <person name="Rast P."/>
            <person name="Oberbeckmann S."/>
            <person name="Bunk B."/>
            <person name="Jeske O."/>
            <person name="Meyerdierks A."/>
            <person name="Storesund J.E."/>
            <person name="Kallscheuer N."/>
            <person name="Luecker S."/>
            <person name="Lage O.M."/>
            <person name="Pohl T."/>
            <person name="Merkel B.J."/>
            <person name="Hornburger P."/>
            <person name="Mueller R.-W."/>
            <person name="Bruemmer F."/>
            <person name="Labrenz M."/>
            <person name="Spormann A.M."/>
            <person name="Op den Camp H."/>
            <person name="Overmann J."/>
            <person name="Amann R."/>
            <person name="Jetten M.S.M."/>
            <person name="Mascher T."/>
            <person name="Medema M.H."/>
            <person name="Devos D.P."/>
            <person name="Kaster A.-K."/>
            <person name="Ovreas L."/>
            <person name="Rohde M."/>
            <person name="Galperin M.Y."/>
            <person name="Jogler C."/>
        </authorList>
    </citation>
    <scope>NUCLEOTIDE SEQUENCE [LARGE SCALE GENOMIC DNA]</scope>
    <source>
        <strain evidence="4 5">CA12</strain>
    </source>
</reference>
<dbReference type="KEGG" id="acaf:CA12_35340"/>
<keyword evidence="2" id="KW-0812">Transmembrane</keyword>
<evidence type="ECO:0000256" key="1">
    <source>
        <dbReference type="SAM" id="MobiDB-lite"/>
    </source>
</evidence>
<dbReference type="RefSeq" id="WP_145360286.1">
    <property type="nucleotide sequence ID" value="NZ_CP036265.1"/>
</dbReference>
<feature type="region of interest" description="Disordered" evidence="1">
    <location>
        <begin position="619"/>
        <end position="638"/>
    </location>
</feature>
<feature type="transmembrane region" description="Helical" evidence="2">
    <location>
        <begin position="534"/>
        <end position="553"/>
    </location>
</feature>
<dbReference type="OrthoDB" id="238366at2"/>
<dbReference type="EMBL" id="CP036265">
    <property type="protein sequence ID" value="QDT17412.1"/>
    <property type="molecule type" value="Genomic_DNA"/>
</dbReference>
<name>A0A517PDF4_9PLAN</name>
<accession>A0A517PDF4</accession>
<dbReference type="SUPFAM" id="SSF52540">
    <property type="entry name" value="P-loop containing nucleoside triphosphate hydrolases"/>
    <property type="match status" value="1"/>
</dbReference>